<organism evidence="1 2">
    <name type="scientific">Desulfofundulus luciae</name>
    <dbReference type="NCBI Taxonomy" id="74702"/>
    <lineage>
        <taxon>Bacteria</taxon>
        <taxon>Bacillati</taxon>
        <taxon>Bacillota</taxon>
        <taxon>Clostridia</taxon>
        <taxon>Eubacteriales</taxon>
        <taxon>Peptococcaceae</taxon>
        <taxon>Desulfofundulus</taxon>
    </lineage>
</organism>
<proteinExistence type="predicted"/>
<accession>A0ABU0AYJ5</accession>
<gene>
    <name evidence="1" type="ORF">J2Z49_000628</name>
</gene>
<dbReference type="EMBL" id="JAUSUX010000003">
    <property type="protein sequence ID" value="MDQ0285527.1"/>
    <property type="molecule type" value="Genomic_DNA"/>
</dbReference>
<evidence type="ECO:0000313" key="1">
    <source>
        <dbReference type="EMBL" id="MDQ0285527.1"/>
    </source>
</evidence>
<protein>
    <submittedName>
        <fullName evidence="1">Uncharacterized protein</fullName>
    </submittedName>
</protein>
<dbReference type="Proteomes" id="UP001225644">
    <property type="component" value="Unassembled WGS sequence"/>
</dbReference>
<keyword evidence="2" id="KW-1185">Reference proteome</keyword>
<name>A0ABU0AYJ5_9FIRM</name>
<reference evidence="1 2" key="1">
    <citation type="submission" date="2023-07" db="EMBL/GenBank/DDBJ databases">
        <title>Genomic Encyclopedia of Type Strains, Phase IV (KMG-IV): sequencing the most valuable type-strain genomes for metagenomic binning, comparative biology and taxonomic classification.</title>
        <authorList>
            <person name="Goeker M."/>
        </authorList>
    </citation>
    <scope>NUCLEOTIDE SEQUENCE [LARGE SCALE GENOMIC DNA]</scope>
    <source>
        <strain evidence="1 2">DSM 12396</strain>
    </source>
</reference>
<evidence type="ECO:0000313" key="2">
    <source>
        <dbReference type="Proteomes" id="UP001225644"/>
    </source>
</evidence>
<sequence length="36" mass="3972">MFAGKHGYIGGVRICTSMVQKQTSLSLTDRPVVVYK</sequence>
<comment type="caution">
    <text evidence="1">The sequence shown here is derived from an EMBL/GenBank/DDBJ whole genome shotgun (WGS) entry which is preliminary data.</text>
</comment>